<feature type="binding site" evidence="5">
    <location>
        <position position="114"/>
    </location>
    <ligand>
        <name>S-adenosyl-L-methionine</name>
        <dbReference type="ChEBI" id="CHEBI:59789"/>
    </ligand>
</feature>
<proteinExistence type="inferred from homology"/>
<evidence type="ECO:0000256" key="2">
    <source>
        <dbReference type="ARBA" id="ARBA00022603"/>
    </source>
</evidence>
<keyword evidence="7" id="KW-1185">Reference proteome</keyword>
<evidence type="ECO:0000256" key="3">
    <source>
        <dbReference type="ARBA" id="ARBA00022679"/>
    </source>
</evidence>
<keyword evidence="4 5" id="KW-0949">S-adenosyl-L-methionine</keyword>
<dbReference type="GO" id="GO:0032259">
    <property type="term" value="P:methylation"/>
    <property type="evidence" value="ECO:0007669"/>
    <property type="project" value="UniProtKB-KW"/>
</dbReference>
<feature type="binding site" evidence="5">
    <location>
        <position position="135"/>
    </location>
    <ligand>
        <name>S-adenosyl-L-methionine</name>
        <dbReference type="ChEBI" id="CHEBI:59789"/>
    </ligand>
</feature>
<dbReference type="AlphaFoldDB" id="A0AAV7NKQ7"/>
<dbReference type="GO" id="GO:0008170">
    <property type="term" value="F:N-methyltransferase activity"/>
    <property type="evidence" value="ECO:0007669"/>
    <property type="project" value="TreeGrafter"/>
</dbReference>
<gene>
    <name evidence="6" type="ORF">NDU88_004761</name>
</gene>
<evidence type="ECO:0000256" key="5">
    <source>
        <dbReference type="PIRSR" id="PIRSR000384-1"/>
    </source>
</evidence>
<feature type="binding site" evidence="5">
    <location>
        <begin position="187"/>
        <end position="188"/>
    </location>
    <ligand>
        <name>S-adenosyl-L-methionine</name>
        <dbReference type="ChEBI" id="CHEBI:59789"/>
    </ligand>
</feature>
<dbReference type="GO" id="GO:0005829">
    <property type="term" value="C:cytosol"/>
    <property type="evidence" value="ECO:0007669"/>
    <property type="project" value="TreeGrafter"/>
</dbReference>
<organism evidence="6 7">
    <name type="scientific">Pleurodeles waltl</name>
    <name type="common">Iberian ribbed newt</name>
    <dbReference type="NCBI Taxonomy" id="8319"/>
    <lineage>
        <taxon>Eukaryota</taxon>
        <taxon>Metazoa</taxon>
        <taxon>Chordata</taxon>
        <taxon>Craniata</taxon>
        <taxon>Vertebrata</taxon>
        <taxon>Euteleostomi</taxon>
        <taxon>Amphibia</taxon>
        <taxon>Batrachia</taxon>
        <taxon>Caudata</taxon>
        <taxon>Salamandroidea</taxon>
        <taxon>Salamandridae</taxon>
        <taxon>Pleurodelinae</taxon>
        <taxon>Pleurodeles</taxon>
    </lineage>
</organism>
<reference evidence="6" key="1">
    <citation type="journal article" date="2022" name="bioRxiv">
        <title>Sequencing and chromosome-scale assembly of the giantPleurodeles waltlgenome.</title>
        <authorList>
            <person name="Brown T."/>
            <person name="Elewa A."/>
            <person name="Iarovenko S."/>
            <person name="Subramanian E."/>
            <person name="Araus A.J."/>
            <person name="Petzold A."/>
            <person name="Susuki M."/>
            <person name="Suzuki K.-i.T."/>
            <person name="Hayashi T."/>
            <person name="Toyoda A."/>
            <person name="Oliveira C."/>
            <person name="Osipova E."/>
            <person name="Leigh N.D."/>
            <person name="Simon A."/>
            <person name="Yun M.H."/>
        </authorList>
    </citation>
    <scope>NUCLEOTIDE SEQUENCE</scope>
    <source>
        <strain evidence="6">20211129_DDA</strain>
        <tissue evidence="6">Liver</tissue>
    </source>
</reference>
<dbReference type="SUPFAM" id="SSF53335">
    <property type="entry name" value="S-adenosyl-L-methionine-dependent methyltransferases"/>
    <property type="match status" value="1"/>
</dbReference>
<keyword evidence="3" id="KW-0808">Transferase</keyword>
<sequence length="307" mass="34597">MARARLLQHAPINDWLMLSSTAKRQIPFWHEHRASSEFSRRHRSNSKMADCTGGEFYVKHFEPSAYLEDYFKFGKSAVGDEYLKLTLPLFCSAFAPGELKGDTLIDIGTGPTIYQLLSACECFKEITATDYAESNRKELRKWLQNEPGAFDWSPVVKYVCELEENRMTVPEKEEKLRRAVTQILHCDVLKSNPLEPLQGQQYDCVLSSLCLEGACKSKDEVCCALKNISTLSKPGGYLVLCGDISCSYYQVGKVKFASMSFDKEFLRKAVSGAGYTIDKLEVSSTADKEAEKETTDYSGVYFLVAHK</sequence>
<comment type="caution">
    <text evidence="6">The sequence shown here is derived from an EMBL/GenBank/DDBJ whole genome shotgun (WGS) entry which is preliminary data.</text>
</comment>
<evidence type="ECO:0008006" key="8">
    <source>
        <dbReference type="Google" id="ProtNLM"/>
    </source>
</evidence>
<dbReference type="Gene3D" id="3.40.50.150">
    <property type="entry name" value="Vaccinia Virus protein VP39"/>
    <property type="match status" value="1"/>
</dbReference>
<dbReference type="CDD" id="cd02440">
    <property type="entry name" value="AdoMet_MTases"/>
    <property type="match status" value="1"/>
</dbReference>
<dbReference type="PANTHER" id="PTHR10867">
    <property type="entry name" value="NNMT/PNMT/TEMT FAMILY MEMBER"/>
    <property type="match status" value="1"/>
</dbReference>
<dbReference type="GO" id="GO:0008757">
    <property type="term" value="F:S-adenosylmethionine-dependent methyltransferase activity"/>
    <property type="evidence" value="ECO:0007669"/>
    <property type="project" value="UniProtKB-ARBA"/>
</dbReference>
<dbReference type="PROSITE" id="PS51681">
    <property type="entry name" value="SAM_MT_NNMT_PNMT_TEMT"/>
    <property type="match status" value="1"/>
</dbReference>
<evidence type="ECO:0000256" key="4">
    <source>
        <dbReference type="ARBA" id="ARBA00022691"/>
    </source>
</evidence>
<comment type="similarity">
    <text evidence="1">Belongs to the class I-like SAM-binding methyltransferase superfamily. NNMT/PNMT/TEMT family.</text>
</comment>
<evidence type="ECO:0000313" key="7">
    <source>
        <dbReference type="Proteomes" id="UP001066276"/>
    </source>
</evidence>
<dbReference type="Pfam" id="PF01234">
    <property type="entry name" value="NNMT_PNMT_TEMT"/>
    <property type="match status" value="1"/>
</dbReference>
<protein>
    <recommendedName>
        <fullName evidence="8">Nicotinamide N-methyltransferase-like</fullName>
    </recommendedName>
</protein>
<dbReference type="InterPro" id="IPR053384">
    <property type="entry name" value="SAM-dep_methyltransferase"/>
</dbReference>
<dbReference type="InterPro" id="IPR029063">
    <property type="entry name" value="SAM-dependent_MTases_sf"/>
</dbReference>
<evidence type="ECO:0000256" key="1">
    <source>
        <dbReference type="ARBA" id="ARBA00007996"/>
    </source>
</evidence>
<dbReference type="Proteomes" id="UP001066276">
    <property type="component" value="Chromosome 8"/>
</dbReference>
<dbReference type="PIRSF" id="PIRSF000384">
    <property type="entry name" value="PNMTase"/>
    <property type="match status" value="1"/>
</dbReference>
<dbReference type="InterPro" id="IPR000940">
    <property type="entry name" value="NNMT_TEMT_trans"/>
</dbReference>
<name>A0AAV7NKQ7_PLEWA</name>
<feature type="binding site" evidence="5">
    <location>
        <position position="66"/>
    </location>
    <ligand>
        <name>S-adenosyl-L-methionine</name>
        <dbReference type="ChEBI" id="CHEBI:59789"/>
    </ligand>
</feature>
<dbReference type="EMBL" id="JANPWB010000012">
    <property type="protein sequence ID" value="KAJ1116551.1"/>
    <property type="molecule type" value="Genomic_DNA"/>
</dbReference>
<accession>A0AAV7NKQ7</accession>
<keyword evidence="2" id="KW-0489">Methyltransferase</keyword>
<evidence type="ECO:0000313" key="6">
    <source>
        <dbReference type="EMBL" id="KAJ1116551.1"/>
    </source>
</evidence>
<dbReference type="PANTHER" id="PTHR10867:SF32">
    <property type="entry name" value="NICOTINAMIDE N-METHYLTRANSFERASE"/>
    <property type="match status" value="1"/>
</dbReference>
<dbReference type="FunFam" id="3.40.50.150:FF:000065">
    <property type="entry name" value="Phenylethanolamine N-methyltransferase"/>
    <property type="match status" value="1"/>
</dbReference>
<dbReference type="NCBIfam" id="NF041360">
    <property type="entry name" value="GntF_guanitoxin"/>
    <property type="match status" value="1"/>
</dbReference>
<feature type="binding site" evidence="5">
    <location>
        <position position="130"/>
    </location>
    <ligand>
        <name>S-adenosyl-L-methionine</name>
        <dbReference type="ChEBI" id="CHEBI:59789"/>
    </ligand>
</feature>